<dbReference type="EMBL" id="CAKAEH010000970">
    <property type="protein sequence ID" value="CAG9532417.1"/>
    <property type="molecule type" value="Genomic_DNA"/>
</dbReference>
<proteinExistence type="predicted"/>
<evidence type="ECO:0000313" key="1">
    <source>
        <dbReference type="EMBL" id="CAG9532417.1"/>
    </source>
</evidence>
<name>A0A8J2PRK3_9BILA</name>
<gene>
    <name evidence="1" type="ORF">CJOHNSTONI_LOCUS2727</name>
</gene>
<keyword evidence="2" id="KW-1185">Reference proteome</keyword>
<reference evidence="1" key="1">
    <citation type="submission" date="2021-09" db="EMBL/GenBank/DDBJ databases">
        <authorList>
            <consortium name="Pathogen Informatics"/>
        </authorList>
    </citation>
    <scope>NUCLEOTIDE SEQUENCE</scope>
</reference>
<organism evidence="1 2">
    <name type="scientific">Cercopithifilaria johnstoni</name>
    <dbReference type="NCBI Taxonomy" id="2874296"/>
    <lineage>
        <taxon>Eukaryota</taxon>
        <taxon>Metazoa</taxon>
        <taxon>Ecdysozoa</taxon>
        <taxon>Nematoda</taxon>
        <taxon>Chromadorea</taxon>
        <taxon>Rhabditida</taxon>
        <taxon>Spirurina</taxon>
        <taxon>Spiruromorpha</taxon>
        <taxon>Filarioidea</taxon>
        <taxon>Onchocercidae</taxon>
        <taxon>Cercopithifilaria</taxon>
    </lineage>
</organism>
<accession>A0A8J2PRK3</accession>
<comment type="caution">
    <text evidence="1">The sequence shown here is derived from an EMBL/GenBank/DDBJ whole genome shotgun (WGS) entry which is preliminary data.</text>
</comment>
<dbReference type="AlphaFoldDB" id="A0A8J2PRK3"/>
<protein>
    <submittedName>
        <fullName evidence="1">Uncharacterized protein</fullName>
    </submittedName>
</protein>
<dbReference type="Proteomes" id="UP000746747">
    <property type="component" value="Unassembled WGS sequence"/>
</dbReference>
<evidence type="ECO:0000313" key="2">
    <source>
        <dbReference type="Proteomes" id="UP000746747"/>
    </source>
</evidence>
<sequence>MLSCLNCATISLITTCGTDFPAKCIALLRMMNAAMLPNKIPIKTEPMESGILVLNTQLNAIDEAEMNVPKIDAESSKQTTLKLGSALVLTENGILKHKLLAKTFEDEDLKKYYPKRGKIN</sequence>